<protein>
    <recommendedName>
        <fullName evidence="1">MobA/VirD2-like nuclease domain-containing protein</fullName>
    </recommendedName>
</protein>
<dbReference type="RefSeq" id="WP_071167428.1">
    <property type="nucleotide sequence ID" value="NZ_CP017782.1"/>
</dbReference>
<evidence type="ECO:0000259" key="1">
    <source>
        <dbReference type="Pfam" id="PF03432"/>
    </source>
</evidence>
<name>A0A1D9MHR5_9RHOB</name>
<sequence>MRFSPRAAQLWRFALGSNAAVIKKINRGGTHTAKDLRAQFDYLFSKSEAIFGNAVAHDPNARGLAAEERREIAEAWGDDWRGAPKNGHTSHLLLSFPSHVAPEKAKLIAEAWAFEMFQSGAHQAEEWAYVAALHTDRAHPHVHVVVNNRGLIDGQWFYMAREHAFNLDMMKTRMVEIAAEEGVFLDATSRAERGILSYGPSRAEIERAKAQGRAPEERMREGRALDEALSSMTRSAETLRGLAHLAALTGLDEIATRIGAAEAALVRGGIVSAFPASEHRESRVDLERHFEGWMGQALERIGARPEQEQLVLRKELFGHAREVLDGLGDRRGVQLLEMPAQSEIYGRSVALRRADAMRHGLPGMCDPPLDISEKISALGVQIGLEPRRLRERIDRGPANAFEERLWVRDDLRAVAAHRNLDLEDRKQRGQAGFTLRQFHEQAEALIDAGHRRETDAQSARLLGTMRAMARTIAATGTVCFGSDEEAQRFAADLRQRYGKGVATDLAAGRTDALMQDFPEKRERQAVALAFTVAARAHPGMGVTLREAERAEVRHRNEDRELE</sequence>
<organism evidence="2 3">
    <name type="scientific">Rhodobacter xanthinilyticus</name>
    <dbReference type="NCBI Taxonomy" id="1850250"/>
    <lineage>
        <taxon>Bacteria</taxon>
        <taxon>Pseudomonadati</taxon>
        <taxon>Pseudomonadota</taxon>
        <taxon>Alphaproteobacteria</taxon>
        <taxon>Rhodobacterales</taxon>
        <taxon>Rhodobacter group</taxon>
        <taxon>Rhodobacter</taxon>
    </lineage>
</organism>
<dbReference type="KEGG" id="rhp:LPB142_17820"/>
<gene>
    <name evidence="2" type="ORF">LPB142_17820</name>
</gene>
<dbReference type="Proteomes" id="UP000176562">
    <property type="component" value="Plasmid pEJ01"/>
</dbReference>
<dbReference type="AlphaFoldDB" id="A0A1D9MHR5"/>
<evidence type="ECO:0000313" key="2">
    <source>
        <dbReference type="EMBL" id="AOZ71310.1"/>
    </source>
</evidence>
<accession>A0A1D9MHR5</accession>
<feature type="domain" description="MobA/VirD2-like nuclease" evidence="1">
    <location>
        <begin position="65"/>
        <end position="161"/>
    </location>
</feature>
<keyword evidence="3" id="KW-1185">Reference proteome</keyword>
<dbReference type="EMBL" id="CP017782">
    <property type="protein sequence ID" value="AOZ71310.1"/>
    <property type="molecule type" value="Genomic_DNA"/>
</dbReference>
<geneLocation type="plasmid" evidence="3">
    <name>pej01</name>
</geneLocation>
<reference evidence="2 3" key="1">
    <citation type="submission" date="2016-10" db="EMBL/GenBank/DDBJ databases">
        <title>Rhodobacter sp. LPB0142, isolated from sea water.</title>
        <authorList>
            <person name="Kim E."/>
            <person name="Yi H."/>
        </authorList>
    </citation>
    <scope>NUCLEOTIDE SEQUENCE [LARGE SCALE GENOMIC DNA]</scope>
    <source>
        <strain evidence="2 3">LPB0142</strain>
        <plasmid evidence="3">Plasmid pej01</plasmid>
    </source>
</reference>
<dbReference type="Pfam" id="PF03432">
    <property type="entry name" value="Relaxase"/>
    <property type="match status" value="1"/>
</dbReference>
<keyword evidence="2" id="KW-0614">Plasmid</keyword>
<evidence type="ECO:0000313" key="3">
    <source>
        <dbReference type="Proteomes" id="UP000176562"/>
    </source>
</evidence>
<proteinExistence type="predicted"/>
<dbReference type="InterPro" id="IPR005094">
    <property type="entry name" value="Endonuclease_MobA/VirD2"/>
</dbReference>